<evidence type="ECO:0000313" key="1">
    <source>
        <dbReference type="EMBL" id="MCB8878032.1"/>
    </source>
</evidence>
<dbReference type="EMBL" id="JAESVB010000022">
    <property type="protein sequence ID" value="MCB8878032.1"/>
    <property type="molecule type" value="Genomic_DNA"/>
</dbReference>
<dbReference type="Gene3D" id="3.20.20.70">
    <property type="entry name" value="Aldolase class I"/>
    <property type="match status" value="1"/>
</dbReference>
<dbReference type="Proteomes" id="UP000708298">
    <property type="component" value="Unassembled WGS sequence"/>
</dbReference>
<dbReference type="InterPro" id="IPR013785">
    <property type="entry name" value="Aldolase_TIM"/>
</dbReference>
<dbReference type="AlphaFoldDB" id="A0A963YVL4"/>
<keyword evidence="2" id="KW-1185">Reference proteome</keyword>
<dbReference type="GO" id="GO:0016829">
    <property type="term" value="F:lyase activity"/>
    <property type="evidence" value="ECO:0007669"/>
    <property type="project" value="InterPro"/>
</dbReference>
<dbReference type="SUPFAM" id="SSF51569">
    <property type="entry name" value="Aldolase"/>
    <property type="match status" value="1"/>
</dbReference>
<dbReference type="InterPro" id="IPR002915">
    <property type="entry name" value="DeoC/FbaB/LacD_aldolase"/>
</dbReference>
<reference evidence="1" key="1">
    <citation type="journal article" date="2021" name="Microorganisms">
        <title>Acidisoma silvae sp. nov. and Acidisomacellulosilytica sp. nov., Two Acidophilic Bacteria Isolated from Decaying Wood, Hydrolyzing Cellulose and Producing Poly-3-hydroxybutyrate.</title>
        <authorList>
            <person name="Mieszkin S."/>
            <person name="Pouder E."/>
            <person name="Uroz S."/>
            <person name="Simon-Colin C."/>
            <person name="Alain K."/>
        </authorList>
    </citation>
    <scope>NUCLEOTIDE SEQUENCE</scope>
    <source>
        <strain evidence="1">HW T2.11</strain>
    </source>
</reference>
<comment type="caution">
    <text evidence="1">The sequence shown here is derived from an EMBL/GenBank/DDBJ whole genome shotgun (WGS) entry which is preliminary data.</text>
</comment>
<name>A0A963YVL4_9PROT</name>
<reference evidence="1" key="2">
    <citation type="submission" date="2021-01" db="EMBL/GenBank/DDBJ databases">
        <authorList>
            <person name="Mieszkin S."/>
            <person name="Pouder E."/>
            <person name="Alain K."/>
        </authorList>
    </citation>
    <scope>NUCLEOTIDE SEQUENCE</scope>
    <source>
        <strain evidence="1">HW T2.11</strain>
    </source>
</reference>
<evidence type="ECO:0008006" key="3">
    <source>
        <dbReference type="Google" id="ProtNLM"/>
    </source>
</evidence>
<protein>
    <recommendedName>
        <fullName evidence="3">Aldolase</fullName>
    </recommendedName>
</protein>
<accession>A0A963YVL4</accession>
<organism evidence="1 2">
    <name type="scientific">Acidisoma silvae</name>
    <dbReference type="NCBI Taxonomy" id="2802396"/>
    <lineage>
        <taxon>Bacteria</taxon>
        <taxon>Pseudomonadati</taxon>
        <taxon>Pseudomonadota</taxon>
        <taxon>Alphaproteobacteria</taxon>
        <taxon>Acetobacterales</taxon>
        <taxon>Acidocellaceae</taxon>
        <taxon>Acidisoma</taxon>
    </lineage>
</organism>
<dbReference type="Pfam" id="PF01791">
    <property type="entry name" value="DeoC"/>
    <property type="match status" value="1"/>
</dbReference>
<sequence length="96" mass="10142">MPPIDNDVGTDIIKIALPGADTTVKLVQELEAPLVIADGAMTSGYADAVREVQEAVAASAQGLIVGRSVWSREPAKSSRIMGELTRIAQENHVKVC</sequence>
<dbReference type="RefSeq" id="WP_264479069.1">
    <property type="nucleotide sequence ID" value="NZ_JAESVB010000022.1"/>
</dbReference>
<evidence type="ECO:0000313" key="2">
    <source>
        <dbReference type="Proteomes" id="UP000708298"/>
    </source>
</evidence>
<gene>
    <name evidence="1" type="ORF">ASILVAE211_22775</name>
</gene>
<proteinExistence type="predicted"/>